<evidence type="ECO:0000256" key="4">
    <source>
        <dbReference type="ARBA" id="ARBA00022490"/>
    </source>
</evidence>
<dbReference type="Gene3D" id="3.40.50.300">
    <property type="entry name" value="P-loop containing nucleotide triphosphate hydrolases"/>
    <property type="match status" value="1"/>
</dbReference>
<keyword evidence="4" id="KW-0963">Cytoplasm</keyword>
<evidence type="ECO:0000256" key="10">
    <source>
        <dbReference type="ARBA" id="ARBA00022840"/>
    </source>
</evidence>
<dbReference type="Pfam" id="PF18052">
    <property type="entry name" value="Rx_N"/>
    <property type="match status" value="1"/>
</dbReference>
<dbReference type="GO" id="GO:0009626">
    <property type="term" value="P:plant-type hypersensitive response"/>
    <property type="evidence" value="ECO:0007669"/>
    <property type="project" value="UniProtKB-KW"/>
</dbReference>
<evidence type="ECO:0000256" key="2">
    <source>
        <dbReference type="ARBA" id="ARBA00004496"/>
    </source>
</evidence>
<dbReference type="GO" id="GO:0043531">
    <property type="term" value="F:ADP binding"/>
    <property type="evidence" value="ECO:0007669"/>
    <property type="project" value="InterPro"/>
</dbReference>
<keyword evidence="5" id="KW-0433">Leucine-rich repeat</keyword>
<dbReference type="CDD" id="cd14798">
    <property type="entry name" value="RX-CC_like"/>
    <property type="match status" value="1"/>
</dbReference>
<evidence type="ECO:0000256" key="6">
    <source>
        <dbReference type="ARBA" id="ARBA00022667"/>
    </source>
</evidence>
<evidence type="ECO:0000313" key="15">
    <source>
        <dbReference type="Proteomes" id="UP001652660"/>
    </source>
</evidence>
<comment type="similarity">
    <text evidence="3">Belongs to the disease resistance NB-LRR family.</text>
</comment>
<dbReference type="InterPro" id="IPR041118">
    <property type="entry name" value="Rx_N"/>
</dbReference>
<dbReference type="InterPro" id="IPR027417">
    <property type="entry name" value="P-loop_NTPase"/>
</dbReference>
<feature type="domain" description="NB-ARC" evidence="12">
    <location>
        <begin position="444"/>
        <end position="583"/>
    </location>
</feature>
<organism evidence="15 16">
    <name type="scientific">Coffea arabica</name>
    <name type="common">Arabian coffee</name>
    <dbReference type="NCBI Taxonomy" id="13443"/>
    <lineage>
        <taxon>Eukaryota</taxon>
        <taxon>Viridiplantae</taxon>
        <taxon>Streptophyta</taxon>
        <taxon>Embryophyta</taxon>
        <taxon>Tracheophyta</taxon>
        <taxon>Spermatophyta</taxon>
        <taxon>Magnoliopsida</taxon>
        <taxon>eudicotyledons</taxon>
        <taxon>Gunneridae</taxon>
        <taxon>Pentapetalae</taxon>
        <taxon>asterids</taxon>
        <taxon>lamiids</taxon>
        <taxon>Gentianales</taxon>
        <taxon>Rubiaceae</taxon>
        <taxon>Ixoroideae</taxon>
        <taxon>Gardenieae complex</taxon>
        <taxon>Bertiereae - Coffeeae clade</taxon>
        <taxon>Coffeeae</taxon>
        <taxon>Coffea</taxon>
    </lineage>
</organism>
<feature type="domain" description="Disease resistance N-terminal" evidence="14">
    <location>
        <begin position="311"/>
        <end position="384"/>
    </location>
</feature>
<name>A0A6P6TBF1_COFAR</name>
<dbReference type="GeneID" id="113699595"/>
<dbReference type="OrthoDB" id="3064467at2759"/>
<sequence length="623" mass="71558">MEFCQLVSKLSKLKKNKRFFDMDIQKLRLRLLNQYIPELPRPDDQVNSTYFIVKGLRDYLKLRARPDRDLSHLTEVLLWKLMLSKNLIYIATVQGVEQMQLLDLLAHCTFLAVNAECLRKLYWSVYFEKEVVNDIQSEISQLQQKIKLVDPQFRVTSVRVLKASKKLSRSPLTFTPEKNKYLVEEFVDSLLCGLRQLPECCSTFTVPVQDQMLKLHEGVKFISFLLCVQQEKFYALPEEMKHRIGVMIIDAGIVICSLSVNEMKDSLAKETELALVHLLKELQFVMEEVAQVYPLKSSQLSFPRTNELGSIDFLLENLKELAISKAGSGAFPMDQIQTVQEELLFLRSFLENIVEKRNQNERLQAFWSRAMEVAYKAEVIIDSTLAGDKLETCLDVIAGDINFVKTELAEEIYDGQTHSVTNPFVPMPSQVSAPVFYEHPVGLEDELETIIDRLVRGTMQLDIVPVVGMPGLGKTTLANSVYCHRSVDSHFHIRAWCCVSRVYSKKSLLLQILRNPVFEIFDQSLEINEDDLAENLYKLLKGNRYLIILDDVWDIKAWKLLERSLPDDSNGSRILLTSRSHDLLLDFTLFGKPHHRATYIHTLCQIIQDKPCVFSAAAGTEIR</sequence>
<dbReference type="GO" id="GO:0005737">
    <property type="term" value="C:cytoplasm"/>
    <property type="evidence" value="ECO:0007669"/>
    <property type="project" value="UniProtKB-SubCell"/>
</dbReference>
<comment type="function">
    <text evidence="1">Confers resistance to late blight (Phytophthora infestans) races carrying the avirulence gene Avr1. Resistance proteins guard the plant against pathogens that contain an appropriate avirulence protein via an indirect interaction with this avirulence protein. That triggers a defense system including the hypersensitive response, which restricts the pathogen growth.</text>
</comment>
<evidence type="ECO:0000259" key="12">
    <source>
        <dbReference type="Pfam" id="PF00931"/>
    </source>
</evidence>
<keyword evidence="11" id="KW-0175">Coiled coil</keyword>
<dbReference type="PANTHER" id="PTHR19338:SF73">
    <property type="entry name" value="DISEASE RESISTANCE PROTEIN RGA2-LIKE"/>
    <property type="match status" value="1"/>
</dbReference>
<keyword evidence="7" id="KW-0677">Repeat</keyword>
<feature type="domain" description="Late blight resistance protein R1A-like N-terminal" evidence="13">
    <location>
        <begin position="71"/>
        <end position="283"/>
    </location>
</feature>
<evidence type="ECO:0000256" key="11">
    <source>
        <dbReference type="ARBA" id="ARBA00023054"/>
    </source>
</evidence>
<keyword evidence="8" id="KW-0547">Nucleotide-binding</keyword>
<dbReference type="SUPFAM" id="SSF52540">
    <property type="entry name" value="P-loop containing nucleoside triphosphate hydrolases"/>
    <property type="match status" value="1"/>
</dbReference>
<dbReference type="AlphaFoldDB" id="A0A6P6TBF1"/>
<accession>A0A6P6TBF1</accession>
<evidence type="ECO:0000259" key="14">
    <source>
        <dbReference type="Pfam" id="PF18052"/>
    </source>
</evidence>
<dbReference type="InterPro" id="IPR038005">
    <property type="entry name" value="RX-like_CC"/>
</dbReference>
<evidence type="ECO:0000256" key="9">
    <source>
        <dbReference type="ARBA" id="ARBA00022821"/>
    </source>
</evidence>
<dbReference type="Pfam" id="PF12061">
    <property type="entry name" value="NB-LRR"/>
    <property type="match status" value="1"/>
</dbReference>
<dbReference type="GO" id="GO:0005524">
    <property type="term" value="F:ATP binding"/>
    <property type="evidence" value="ECO:0007669"/>
    <property type="project" value="UniProtKB-KW"/>
</dbReference>
<keyword evidence="10" id="KW-0067">ATP-binding</keyword>
<dbReference type="Pfam" id="PF00931">
    <property type="entry name" value="NB-ARC"/>
    <property type="match status" value="1"/>
</dbReference>
<dbReference type="PRINTS" id="PR00364">
    <property type="entry name" value="DISEASERSIST"/>
</dbReference>
<keyword evidence="15" id="KW-1185">Reference proteome</keyword>
<keyword evidence="6" id="KW-0381">Hypersensitive response</keyword>
<dbReference type="Proteomes" id="UP001652660">
    <property type="component" value="Chromosome 7c"/>
</dbReference>
<evidence type="ECO:0000256" key="7">
    <source>
        <dbReference type="ARBA" id="ARBA00022737"/>
    </source>
</evidence>
<dbReference type="InterPro" id="IPR021929">
    <property type="entry name" value="R1A-like_N"/>
</dbReference>
<dbReference type="InterPro" id="IPR002182">
    <property type="entry name" value="NB-ARC"/>
</dbReference>
<reference evidence="16" key="2">
    <citation type="submission" date="2025-08" db="UniProtKB">
        <authorList>
            <consortium name="RefSeq"/>
        </authorList>
    </citation>
    <scope>IDENTIFICATION</scope>
    <source>
        <tissue evidence="16">Leaves</tissue>
    </source>
</reference>
<evidence type="ECO:0000256" key="1">
    <source>
        <dbReference type="ARBA" id="ARBA00002074"/>
    </source>
</evidence>
<evidence type="ECO:0000259" key="13">
    <source>
        <dbReference type="Pfam" id="PF12061"/>
    </source>
</evidence>
<evidence type="ECO:0000256" key="5">
    <source>
        <dbReference type="ARBA" id="ARBA00022614"/>
    </source>
</evidence>
<protein>
    <submittedName>
        <fullName evidence="16">Late blight resistance protein homolog R1C-3</fullName>
    </submittedName>
</protein>
<reference evidence="15" key="1">
    <citation type="journal article" date="2025" name="Foods">
        <title>Unveiling the Microbial Signatures of Arabica Coffee Cherries: Insights into Ripeness Specific Diversity, Functional Traits, and Implications for Quality and Safety.</title>
        <authorList>
            <consortium name="RefSeq"/>
            <person name="Tenea G.N."/>
            <person name="Cifuentes V."/>
            <person name="Reyes P."/>
            <person name="Cevallos-Vallejos M."/>
        </authorList>
    </citation>
    <scope>NUCLEOTIDE SEQUENCE [LARGE SCALE GENOMIC DNA]</scope>
</reference>
<dbReference type="RefSeq" id="XP_027075768.2">
    <property type="nucleotide sequence ID" value="XM_027219967.2"/>
</dbReference>
<proteinExistence type="inferred from homology"/>
<dbReference type="Gene3D" id="1.20.5.4130">
    <property type="match status" value="1"/>
</dbReference>
<evidence type="ECO:0000256" key="8">
    <source>
        <dbReference type="ARBA" id="ARBA00022741"/>
    </source>
</evidence>
<evidence type="ECO:0000256" key="3">
    <source>
        <dbReference type="ARBA" id="ARBA00008894"/>
    </source>
</evidence>
<gene>
    <name evidence="16" type="primary">LOC113699595</name>
</gene>
<dbReference type="PANTHER" id="PTHR19338">
    <property type="entry name" value="TRANSLOCASE OF INNER MITOCHONDRIAL MEMBRANE 13 HOMOLOG"/>
    <property type="match status" value="1"/>
</dbReference>
<keyword evidence="9" id="KW-0611">Plant defense</keyword>
<evidence type="ECO:0000313" key="16">
    <source>
        <dbReference type="RefSeq" id="XP_027075768.2"/>
    </source>
</evidence>
<comment type="subcellular location">
    <subcellularLocation>
        <location evidence="2">Cytoplasm</location>
    </subcellularLocation>
</comment>